<dbReference type="OrthoDB" id="10422528at2759"/>
<dbReference type="AlphaFoldDB" id="A0A177CPP8"/>
<dbReference type="Proteomes" id="UP000077069">
    <property type="component" value="Unassembled WGS sequence"/>
</dbReference>
<dbReference type="EMBL" id="KV441549">
    <property type="protein sequence ID" value="OAG09493.1"/>
    <property type="molecule type" value="Genomic_DNA"/>
</dbReference>
<evidence type="ECO:0000256" key="1">
    <source>
        <dbReference type="SAM" id="Coils"/>
    </source>
</evidence>
<dbReference type="RefSeq" id="XP_018039858.1">
    <property type="nucleotide sequence ID" value="XM_018183836.1"/>
</dbReference>
<gene>
    <name evidence="3" type="ORF">CC84DRAFT_1235008</name>
</gene>
<sequence>MAPPASDATQQRSSRFTIRKLFSCQKRLTPKVLEDAEKQTPTTEGSLSAPDHQQFRAGPEYATTVSESREQTLSTGASRPGAVATKELSSRRPANARNGARLLFRRKQADALKDAKVEPRKTAMVRKKEFPPSIGTHSSGLSLGKMIRSGISDDTKRLLKDAFEDFWEFKREQERNRIREEEKQEEIARVEEVMDVVETKVVRKGSTIRHVKVMRPAVRLEKGVSLDPNQRLASMNITDGRNRAGVSSCSSIAGSQAAETGPSSTTPVISGSIMDRGPGFKRRRLSNHFGVQPCKPSEKKCDSFDGPSNSIRLDFALLMCDGNLVIAGWNTSHLPSLNMVLIIHFEHFVQLSKETVISGDVDWCA</sequence>
<name>A0A177CPP8_9PLEO</name>
<evidence type="ECO:0000313" key="4">
    <source>
        <dbReference type="Proteomes" id="UP000077069"/>
    </source>
</evidence>
<keyword evidence="1" id="KW-0175">Coiled coil</keyword>
<protein>
    <submittedName>
        <fullName evidence="3">Uncharacterized protein</fullName>
    </submittedName>
</protein>
<feature type="coiled-coil region" evidence="1">
    <location>
        <begin position="171"/>
        <end position="200"/>
    </location>
</feature>
<evidence type="ECO:0000256" key="2">
    <source>
        <dbReference type="SAM" id="MobiDB-lite"/>
    </source>
</evidence>
<organism evidence="3 4">
    <name type="scientific">Paraphaeosphaeria sporulosa</name>
    <dbReference type="NCBI Taxonomy" id="1460663"/>
    <lineage>
        <taxon>Eukaryota</taxon>
        <taxon>Fungi</taxon>
        <taxon>Dikarya</taxon>
        <taxon>Ascomycota</taxon>
        <taxon>Pezizomycotina</taxon>
        <taxon>Dothideomycetes</taxon>
        <taxon>Pleosporomycetidae</taxon>
        <taxon>Pleosporales</taxon>
        <taxon>Massarineae</taxon>
        <taxon>Didymosphaeriaceae</taxon>
        <taxon>Paraphaeosphaeria</taxon>
    </lineage>
</organism>
<keyword evidence="4" id="KW-1185">Reference proteome</keyword>
<dbReference type="InParanoid" id="A0A177CPP8"/>
<feature type="region of interest" description="Disordered" evidence="2">
    <location>
        <begin position="29"/>
        <end position="96"/>
    </location>
</feature>
<feature type="compositionally biased region" description="Polar residues" evidence="2">
    <location>
        <begin position="63"/>
        <end position="77"/>
    </location>
</feature>
<accession>A0A177CPP8</accession>
<proteinExistence type="predicted"/>
<dbReference type="GeneID" id="28767322"/>
<reference evidence="3 4" key="1">
    <citation type="submission" date="2016-05" db="EMBL/GenBank/DDBJ databases">
        <title>Comparative analysis of secretome profiles of manganese(II)-oxidizing ascomycete fungi.</title>
        <authorList>
            <consortium name="DOE Joint Genome Institute"/>
            <person name="Zeiner C.A."/>
            <person name="Purvine S.O."/>
            <person name="Zink E.M."/>
            <person name="Wu S."/>
            <person name="Pasa-Tolic L."/>
            <person name="Chaput D.L."/>
            <person name="Haridas S."/>
            <person name="Grigoriev I.V."/>
            <person name="Santelli C.M."/>
            <person name="Hansel C.M."/>
        </authorList>
    </citation>
    <scope>NUCLEOTIDE SEQUENCE [LARGE SCALE GENOMIC DNA]</scope>
    <source>
        <strain evidence="3 4">AP3s5-JAC2a</strain>
    </source>
</reference>
<evidence type="ECO:0000313" key="3">
    <source>
        <dbReference type="EMBL" id="OAG09493.1"/>
    </source>
</evidence>